<protein>
    <submittedName>
        <fullName evidence="1">Uncharacterized protein</fullName>
    </submittedName>
</protein>
<dbReference type="AlphaFoldDB" id="A0A7D5K536"/>
<gene>
    <name evidence="1" type="ORF">HYG82_03775</name>
</gene>
<dbReference type="Pfam" id="PF20575">
    <property type="entry name" value="HTH_63"/>
    <property type="match status" value="1"/>
</dbReference>
<dbReference type="GeneID" id="56032380"/>
<name>A0A7D5K536_9EURY</name>
<dbReference type="RefSeq" id="WP_179259765.1">
    <property type="nucleotide sequence ID" value="NZ_CP058601.1"/>
</dbReference>
<reference evidence="1 2" key="1">
    <citation type="submission" date="2020-07" db="EMBL/GenBank/DDBJ databases">
        <authorList>
            <person name="Cui H."/>
        </authorList>
    </citation>
    <scope>NUCLEOTIDE SEQUENCE [LARGE SCALE GENOMIC DNA]</scope>
    <source>
        <strain evidence="1 2">YPL8</strain>
    </source>
</reference>
<dbReference type="KEGG" id="haly:HYG82_03775"/>
<sequence>MTDSATDSSRTIRIELFLRKRVSADTVEVLRETVDRSRRLKEQDGNVDVHVETWSSTLPAIESLGDSERSVTLTVDAFQDWADREGYTLRPAFERRETPSRLGHDPVTEIRVPVVCVAVYVNDDLTYVAPCSDGDRTYSVDQCLAALERDETAPFFARGDPHVSSRDWSGDCVENAVQESE</sequence>
<proteinExistence type="predicted"/>
<accession>A0A7D5K536</accession>
<dbReference type="OrthoDB" id="241883at2157"/>
<organism evidence="1 2">
    <name type="scientific">Natrinema halophilum</name>
    <dbReference type="NCBI Taxonomy" id="1699371"/>
    <lineage>
        <taxon>Archaea</taxon>
        <taxon>Methanobacteriati</taxon>
        <taxon>Methanobacteriota</taxon>
        <taxon>Stenosarchaea group</taxon>
        <taxon>Halobacteria</taxon>
        <taxon>Halobacteriales</taxon>
        <taxon>Natrialbaceae</taxon>
        <taxon>Natrinema</taxon>
    </lineage>
</organism>
<dbReference type="InterPro" id="IPR046783">
    <property type="entry name" value="HTH_63"/>
</dbReference>
<dbReference type="Proteomes" id="UP000509241">
    <property type="component" value="Chromosome"/>
</dbReference>
<evidence type="ECO:0000313" key="2">
    <source>
        <dbReference type="Proteomes" id="UP000509241"/>
    </source>
</evidence>
<keyword evidence="2" id="KW-1185">Reference proteome</keyword>
<evidence type="ECO:0000313" key="1">
    <source>
        <dbReference type="EMBL" id="QLG48023.1"/>
    </source>
</evidence>
<dbReference type="EMBL" id="CP058601">
    <property type="protein sequence ID" value="QLG48023.1"/>
    <property type="molecule type" value="Genomic_DNA"/>
</dbReference>